<keyword evidence="1" id="KW-0732">Signal</keyword>
<protein>
    <recommendedName>
        <fullName evidence="4">Lipoprotein</fullName>
    </recommendedName>
</protein>
<name>A0A3R9F1L9_9VIBR</name>
<reference evidence="2 3" key="1">
    <citation type="submission" date="2018-12" db="EMBL/GenBank/DDBJ databases">
        <title>Genomic taxonomy of the Vibrionaceae family.</title>
        <authorList>
            <person name="Gomez-Gil B."/>
            <person name="Enciso-Ibarra K."/>
        </authorList>
    </citation>
    <scope>NUCLEOTIDE SEQUENCE [LARGE SCALE GENOMIC DNA]</scope>
    <source>
        <strain evidence="2 3">CAIM 594</strain>
    </source>
</reference>
<evidence type="ECO:0000256" key="1">
    <source>
        <dbReference type="SAM" id="SignalP"/>
    </source>
</evidence>
<sequence>MNALFVTTIALSLLVLNLTACSLFPFTDREPYYPLFRDSVYTDDSVTIIDTNNVVKKAIKSNDYVNVWDYEAVNDNASKIFSEAIASSATSIKDIQNTYFHSGLESIIKQFTCEMYASQQPANSIQLCPLSSQIIDNNLQYLPFTKGLRVNHRLSITVHGDSGDLELEFFLKSTQERSLNTLWGAVHELGKILNSNLAEDSLVLTINMSVHKKNHLDTLWRALHHEPLVFFVILPSVDSILQSKNEVESMDFAYRKAKLLVVDSR</sequence>
<keyword evidence="3" id="KW-1185">Reference proteome</keyword>
<feature type="chain" id="PRO_5018560959" description="Lipoprotein" evidence="1">
    <location>
        <begin position="21"/>
        <end position="265"/>
    </location>
</feature>
<dbReference type="Proteomes" id="UP000269041">
    <property type="component" value="Unassembled WGS sequence"/>
</dbReference>
<dbReference type="AlphaFoldDB" id="A0A3R9F1L9"/>
<feature type="signal peptide" evidence="1">
    <location>
        <begin position="1"/>
        <end position="20"/>
    </location>
</feature>
<dbReference type="OrthoDB" id="5867039at2"/>
<comment type="caution">
    <text evidence="2">The sequence shown here is derived from an EMBL/GenBank/DDBJ whole genome shotgun (WGS) entry which is preliminary data.</text>
</comment>
<dbReference type="EMBL" id="RSFA01000168">
    <property type="protein sequence ID" value="RSD27927.1"/>
    <property type="molecule type" value="Genomic_DNA"/>
</dbReference>
<evidence type="ECO:0000313" key="2">
    <source>
        <dbReference type="EMBL" id="RSD27927.1"/>
    </source>
</evidence>
<evidence type="ECO:0008006" key="4">
    <source>
        <dbReference type="Google" id="ProtNLM"/>
    </source>
</evidence>
<gene>
    <name evidence="2" type="ORF">EJA03_19480</name>
</gene>
<accession>A0A3R9F1L9</accession>
<proteinExistence type="predicted"/>
<dbReference type="RefSeq" id="WP_125323396.1">
    <property type="nucleotide sequence ID" value="NZ_AP024889.1"/>
</dbReference>
<evidence type="ECO:0000313" key="3">
    <source>
        <dbReference type="Proteomes" id="UP000269041"/>
    </source>
</evidence>
<organism evidence="2 3">
    <name type="scientific">Vibrio pectenicida</name>
    <dbReference type="NCBI Taxonomy" id="62763"/>
    <lineage>
        <taxon>Bacteria</taxon>
        <taxon>Pseudomonadati</taxon>
        <taxon>Pseudomonadota</taxon>
        <taxon>Gammaproteobacteria</taxon>
        <taxon>Vibrionales</taxon>
        <taxon>Vibrionaceae</taxon>
        <taxon>Vibrio</taxon>
    </lineage>
</organism>